<dbReference type="EMBL" id="BMAT01006842">
    <property type="protein sequence ID" value="GFS20861.1"/>
    <property type="molecule type" value="Genomic_DNA"/>
</dbReference>
<name>A0AAV4JHF9_9GAST</name>
<dbReference type="Proteomes" id="UP000762676">
    <property type="component" value="Unassembled WGS sequence"/>
</dbReference>
<organism evidence="1 2">
    <name type="scientific">Elysia marginata</name>
    <dbReference type="NCBI Taxonomy" id="1093978"/>
    <lineage>
        <taxon>Eukaryota</taxon>
        <taxon>Metazoa</taxon>
        <taxon>Spiralia</taxon>
        <taxon>Lophotrochozoa</taxon>
        <taxon>Mollusca</taxon>
        <taxon>Gastropoda</taxon>
        <taxon>Heterobranchia</taxon>
        <taxon>Euthyneura</taxon>
        <taxon>Panpulmonata</taxon>
        <taxon>Sacoglossa</taxon>
        <taxon>Placobranchoidea</taxon>
        <taxon>Plakobranchidae</taxon>
        <taxon>Elysia</taxon>
    </lineage>
</organism>
<dbReference type="AlphaFoldDB" id="A0AAV4JHF9"/>
<reference evidence="1 2" key="1">
    <citation type="journal article" date="2021" name="Elife">
        <title>Chloroplast acquisition without the gene transfer in kleptoplastic sea slugs, Plakobranchus ocellatus.</title>
        <authorList>
            <person name="Maeda T."/>
            <person name="Takahashi S."/>
            <person name="Yoshida T."/>
            <person name="Shimamura S."/>
            <person name="Takaki Y."/>
            <person name="Nagai Y."/>
            <person name="Toyoda A."/>
            <person name="Suzuki Y."/>
            <person name="Arimoto A."/>
            <person name="Ishii H."/>
            <person name="Satoh N."/>
            <person name="Nishiyama T."/>
            <person name="Hasebe M."/>
            <person name="Maruyama T."/>
            <person name="Minagawa J."/>
            <person name="Obokata J."/>
            <person name="Shigenobu S."/>
        </authorList>
    </citation>
    <scope>NUCLEOTIDE SEQUENCE [LARGE SCALE GENOMIC DNA]</scope>
</reference>
<gene>
    <name evidence="1" type="ORF">ElyMa_003324200</name>
</gene>
<evidence type="ECO:0000313" key="2">
    <source>
        <dbReference type="Proteomes" id="UP000762676"/>
    </source>
</evidence>
<protein>
    <submittedName>
        <fullName evidence="1">Craniofacial development protein 2-like</fullName>
    </submittedName>
</protein>
<proteinExistence type="predicted"/>
<sequence length="96" mass="10578">MTRKKINMLGIAEVAGAGVFKSGDHTMVYSGGKEHERGVGMLSDAEHSKSLQGYWSVHERILVVKLSGKPFGINIIQIYAPISEHCDDEFENSTKN</sequence>
<keyword evidence="2" id="KW-1185">Reference proteome</keyword>
<comment type="caution">
    <text evidence="1">The sequence shown here is derived from an EMBL/GenBank/DDBJ whole genome shotgun (WGS) entry which is preliminary data.</text>
</comment>
<evidence type="ECO:0000313" key="1">
    <source>
        <dbReference type="EMBL" id="GFS20861.1"/>
    </source>
</evidence>
<accession>A0AAV4JHF9</accession>